<keyword evidence="4" id="KW-1185">Reference proteome</keyword>
<evidence type="ECO:0000256" key="1">
    <source>
        <dbReference type="ARBA" id="ARBA00004196"/>
    </source>
</evidence>
<dbReference type="PANTHER" id="PTHR32347">
    <property type="entry name" value="EFFLUX SYSTEM COMPONENT YKNX-RELATED"/>
    <property type="match status" value="1"/>
</dbReference>
<comment type="caution">
    <text evidence="3">The sequence shown here is derived from an EMBL/GenBank/DDBJ whole genome shotgun (WGS) entry which is preliminary data.</text>
</comment>
<keyword evidence="2" id="KW-0175">Coiled coil</keyword>
<dbReference type="InterPro" id="IPR050465">
    <property type="entry name" value="UPF0194_transport"/>
</dbReference>
<protein>
    <submittedName>
        <fullName evidence="3">Uncharacterized protein</fullName>
    </submittedName>
</protein>
<dbReference type="EMBL" id="LPWG01000005">
    <property type="protein sequence ID" value="ODS00543.1"/>
    <property type="molecule type" value="Genomic_DNA"/>
</dbReference>
<dbReference type="RefSeq" id="WP_069436443.1">
    <property type="nucleotide sequence ID" value="NZ_LPWG01000005.1"/>
</dbReference>
<dbReference type="SUPFAM" id="SSF111369">
    <property type="entry name" value="HlyD-like secretion proteins"/>
    <property type="match status" value="1"/>
</dbReference>
<dbReference type="Gene3D" id="2.40.50.100">
    <property type="match status" value="2"/>
</dbReference>
<dbReference type="AlphaFoldDB" id="A0A1E3W420"/>
<evidence type="ECO:0000313" key="4">
    <source>
        <dbReference type="Proteomes" id="UP000094501"/>
    </source>
</evidence>
<proteinExistence type="predicted"/>
<dbReference type="OrthoDB" id="9809385at2"/>
<evidence type="ECO:0000256" key="2">
    <source>
        <dbReference type="ARBA" id="ARBA00023054"/>
    </source>
</evidence>
<dbReference type="Gene3D" id="2.40.30.170">
    <property type="match status" value="1"/>
</dbReference>
<dbReference type="InterPro" id="IPR011053">
    <property type="entry name" value="Single_hybrid_motif"/>
</dbReference>
<sequence length="332" mass="34750">MSRIVVIALAIAALGGTLFYLSLPASEGGAVPGYMEADLVLVGSEQPGRIASLSVKEGDAVAPGDPVFTLESSEERAAVAAAKARLVEAGARLADVEAEQQRPREIEVLSAALERAKAMARQSALDLERARSLHEKGWVAKAVLDEAVAADESNQAAVTEAERRIAAAKLPGRSGVIDAAKAGVEAAKHALEEAEKSLAKRAVFAPAPGTVEEVYFRPGEVVTAGQSVVALLPPENLKVRFFVGEPELATLHLDQTVALSCDSCPPDLSAKISFIAREAEFTPPVIFSREQRQKLVFLVEAKPGPEAAKLTAGQPVTVTLGPAAQEQDAVAP</sequence>
<comment type="subcellular location">
    <subcellularLocation>
        <location evidence="1">Cell envelope</location>
    </subcellularLocation>
</comment>
<dbReference type="Gene3D" id="1.10.287.470">
    <property type="entry name" value="Helix hairpin bin"/>
    <property type="match status" value="2"/>
</dbReference>
<dbReference type="SUPFAM" id="SSF51230">
    <property type="entry name" value="Single hybrid motif"/>
    <property type="match status" value="1"/>
</dbReference>
<organism evidence="3 4">
    <name type="scientific">Methyloceanibacter methanicus</name>
    <dbReference type="NCBI Taxonomy" id="1774968"/>
    <lineage>
        <taxon>Bacteria</taxon>
        <taxon>Pseudomonadati</taxon>
        <taxon>Pseudomonadota</taxon>
        <taxon>Alphaproteobacteria</taxon>
        <taxon>Hyphomicrobiales</taxon>
        <taxon>Hyphomicrobiaceae</taxon>
        <taxon>Methyloceanibacter</taxon>
    </lineage>
</organism>
<dbReference type="Proteomes" id="UP000094501">
    <property type="component" value="Unassembled WGS sequence"/>
</dbReference>
<dbReference type="GO" id="GO:0030313">
    <property type="term" value="C:cell envelope"/>
    <property type="evidence" value="ECO:0007669"/>
    <property type="project" value="UniProtKB-SubCell"/>
</dbReference>
<gene>
    <name evidence="3" type="ORF">AUC68_14930</name>
</gene>
<reference evidence="3 4" key="1">
    <citation type="journal article" date="2016" name="Environ. Microbiol.">
        <title>New Methyloceanibacter diversity from North Sea sediments includes methanotroph containing solely the soluble methane monooxygenase.</title>
        <authorList>
            <person name="Vekeman B."/>
            <person name="Kerckhof F.M."/>
            <person name="Cremers G."/>
            <person name="de Vos P."/>
            <person name="Vandamme P."/>
            <person name="Boon N."/>
            <person name="Op den Camp H.J."/>
            <person name="Heylen K."/>
        </authorList>
    </citation>
    <scope>NUCLEOTIDE SEQUENCE [LARGE SCALE GENOMIC DNA]</scope>
    <source>
        <strain evidence="3 4">R-67174</strain>
    </source>
</reference>
<name>A0A1E3W420_9HYPH</name>
<dbReference type="PANTHER" id="PTHR32347:SF23">
    <property type="entry name" value="BLL5650 PROTEIN"/>
    <property type="match status" value="1"/>
</dbReference>
<evidence type="ECO:0000313" key="3">
    <source>
        <dbReference type="EMBL" id="ODS00543.1"/>
    </source>
</evidence>
<accession>A0A1E3W420</accession>
<dbReference type="STRING" id="1774968.AUC68_14930"/>